<evidence type="ECO:0000313" key="2">
    <source>
        <dbReference type="Proteomes" id="UP001596435"/>
    </source>
</evidence>
<evidence type="ECO:0000313" key="1">
    <source>
        <dbReference type="EMBL" id="MFC7178458.1"/>
    </source>
</evidence>
<proteinExistence type="predicted"/>
<protein>
    <submittedName>
        <fullName evidence="1">Uncharacterized protein</fullName>
    </submittedName>
</protein>
<gene>
    <name evidence="1" type="ORF">ACFQMG_02645</name>
</gene>
<keyword evidence="2" id="KW-1185">Reference proteome</keyword>
<dbReference type="RefSeq" id="WP_345707869.1">
    <property type="nucleotide sequence ID" value="NZ_BAABKV010000001.1"/>
</dbReference>
<sequence>MTSQNVTLHPDGPYLLRRAVTRLLPHAALRVESHMRERMPATLVRLAHPADFGRAAVESVGGTPTWWRAAKEREHHRRIARDAQGLTVPTAHGTVLVLLHIAAMRDRAQLHPTLVHELVHAVQMGRTATAADTLARNRHHLGLEHRSRRWLADHDEAIARDEDEAYRIEHLLTAA</sequence>
<dbReference type="Proteomes" id="UP001596435">
    <property type="component" value="Unassembled WGS sequence"/>
</dbReference>
<comment type="caution">
    <text evidence="1">The sequence shown here is derived from an EMBL/GenBank/DDBJ whole genome shotgun (WGS) entry which is preliminary data.</text>
</comment>
<name>A0ABW2FMI7_9ACTN</name>
<organism evidence="1 2">
    <name type="scientific">Kitasatospora paranensis</name>
    <dbReference type="NCBI Taxonomy" id="258053"/>
    <lineage>
        <taxon>Bacteria</taxon>
        <taxon>Bacillati</taxon>
        <taxon>Actinomycetota</taxon>
        <taxon>Actinomycetes</taxon>
        <taxon>Kitasatosporales</taxon>
        <taxon>Streptomycetaceae</taxon>
        <taxon>Kitasatospora</taxon>
    </lineage>
</organism>
<reference evidence="2" key="1">
    <citation type="journal article" date="2019" name="Int. J. Syst. Evol. Microbiol.">
        <title>The Global Catalogue of Microorganisms (GCM) 10K type strain sequencing project: providing services to taxonomists for standard genome sequencing and annotation.</title>
        <authorList>
            <consortium name="The Broad Institute Genomics Platform"/>
            <consortium name="The Broad Institute Genome Sequencing Center for Infectious Disease"/>
            <person name="Wu L."/>
            <person name="Ma J."/>
        </authorList>
    </citation>
    <scope>NUCLEOTIDE SEQUENCE [LARGE SCALE GENOMIC DNA]</scope>
    <source>
        <strain evidence="2">CGMCC 1.12859</strain>
    </source>
</reference>
<dbReference type="EMBL" id="JBHTAJ010000004">
    <property type="protein sequence ID" value="MFC7178458.1"/>
    <property type="molecule type" value="Genomic_DNA"/>
</dbReference>
<accession>A0ABW2FMI7</accession>